<organism evidence="4 5">
    <name type="scientific">Halobellus clavatus</name>
    <dbReference type="NCBI Taxonomy" id="660517"/>
    <lineage>
        <taxon>Archaea</taxon>
        <taxon>Methanobacteriati</taxon>
        <taxon>Methanobacteriota</taxon>
        <taxon>Stenosarchaea group</taxon>
        <taxon>Halobacteria</taxon>
        <taxon>Halobacteriales</taxon>
        <taxon>Haloferacaceae</taxon>
        <taxon>Halobellus</taxon>
    </lineage>
</organism>
<dbReference type="STRING" id="660517.SAMN04487946_101315"/>
<dbReference type="GO" id="GO:0004065">
    <property type="term" value="F:arylsulfatase activity"/>
    <property type="evidence" value="ECO:0007669"/>
    <property type="project" value="TreeGrafter"/>
</dbReference>
<reference evidence="5" key="1">
    <citation type="submission" date="2016-10" db="EMBL/GenBank/DDBJ databases">
        <authorList>
            <person name="Varghese N."/>
            <person name="Submissions S."/>
        </authorList>
    </citation>
    <scope>NUCLEOTIDE SEQUENCE [LARGE SCALE GENOMIC DNA]</scope>
    <source>
        <strain evidence="5">CGMCC 1.10118</strain>
    </source>
</reference>
<dbReference type="InterPro" id="IPR000917">
    <property type="entry name" value="Sulfatase_N"/>
</dbReference>
<evidence type="ECO:0000256" key="2">
    <source>
        <dbReference type="ARBA" id="ARBA00022801"/>
    </source>
</evidence>
<dbReference type="EMBL" id="FNPB01000001">
    <property type="protein sequence ID" value="SDX60306.1"/>
    <property type="molecule type" value="Genomic_DNA"/>
</dbReference>
<dbReference type="Gene3D" id="3.40.720.10">
    <property type="entry name" value="Alkaline Phosphatase, subunit A"/>
    <property type="match status" value="1"/>
</dbReference>
<gene>
    <name evidence="4" type="ORF">SAMN04487946_101315</name>
</gene>
<proteinExistence type="inferred from homology"/>
<keyword evidence="5" id="KW-1185">Reference proteome</keyword>
<accession>A0A1H3D1U3</accession>
<comment type="similarity">
    <text evidence="1">Belongs to the sulfatase family.</text>
</comment>
<keyword evidence="2" id="KW-0378">Hydrolase</keyword>
<dbReference type="Pfam" id="PF00884">
    <property type="entry name" value="Sulfatase"/>
    <property type="match status" value="1"/>
</dbReference>
<dbReference type="InterPro" id="IPR017850">
    <property type="entry name" value="Alkaline_phosphatase_core_sf"/>
</dbReference>
<protein>
    <submittedName>
        <fullName evidence="4">Uncharacterized sulfatase</fullName>
    </submittedName>
</protein>
<evidence type="ECO:0000259" key="3">
    <source>
        <dbReference type="Pfam" id="PF00884"/>
    </source>
</evidence>
<dbReference type="AlphaFoldDB" id="A0A1H3D1U3"/>
<dbReference type="Proteomes" id="UP000199170">
    <property type="component" value="Unassembled WGS sequence"/>
</dbReference>
<dbReference type="RefSeq" id="WP_089764393.1">
    <property type="nucleotide sequence ID" value="NZ_FNPB01000001.1"/>
</dbReference>
<evidence type="ECO:0000313" key="5">
    <source>
        <dbReference type="Proteomes" id="UP000199170"/>
    </source>
</evidence>
<dbReference type="CDD" id="cd16148">
    <property type="entry name" value="sulfatase_like"/>
    <property type="match status" value="1"/>
</dbReference>
<feature type="domain" description="Sulfatase N-terminal" evidence="3">
    <location>
        <begin position="5"/>
        <end position="297"/>
    </location>
</feature>
<dbReference type="InterPro" id="IPR050738">
    <property type="entry name" value="Sulfatase"/>
</dbReference>
<evidence type="ECO:0000313" key="4">
    <source>
        <dbReference type="EMBL" id="SDX60306.1"/>
    </source>
</evidence>
<dbReference type="PANTHER" id="PTHR42693">
    <property type="entry name" value="ARYLSULFATASE FAMILY MEMBER"/>
    <property type="match status" value="1"/>
</dbReference>
<evidence type="ECO:0000256" key="1">
    <source>
        <dbReference type="ARBA" id="ARBA00008779"/>
    </source>
</evidence>
<sequence>MSDANVLLVVLDCVRARNTSLHGYRRKTTPVLEEFAESATTYTQARSPAGWSLPSHASILTGVSPAEHQMQITDRLEAGHTVFEDLSEQGYETAVFSENPYLTVHESNLRTAFDEVVTETDNETRGADGDDESVTVDGFWYADRFAEWLGDREDSWAACINLMDAHTPYETRAEYDDWRDEFATAIHEQLPFKWRWGVYGGSVPPTVVYPLRRLYDGAVKQADAAFGRVLEALEADGALDETLVVVTADHGDGFAEPTAVEGDPIPLMHGMGTHEVVYHVPLLVKAPGQTESIRITSLSDLSRFPAVVETAQSSDESADPGWFTAEDGRVVTYQAPPNAQEAEKARRFTDDPDRFLQEMSIVYTDGPGNSVYKHASWGGASYAAQVSGTTAEAVSPDADGVCSTPPLEVARGVAAAGTAQISVPLEEGEDELDKYDNDDELEDIDVTQRLEDLGYL</sequence>
<dbReference type="SUPFAM" id="SSF53649">
    <property type="entry name" value="Alkaline phosphatase-like"/>
    <property type="match status" value="1"/>
</dbReference>
<dbReference type="PANTHER" id="PTHR42693:SF53">
    <property type="entry name" value="ENDO-4-O-SULFATASE"/>
    <property type="match status" value="1"/>
</dbReference>
<name>A0A1H3D1U3_9EURY</name>
<dbReference type="OrthoDB" id="3164at2157"/>